<dbReference type="EMBL" id="CP046475">
    <property type="protein sequence ID" value="QGX08797.1"/>
    <property type="molecule type" value="Genomic_DNA"/>
</dbReference>
<dbReference type="Proteomes" id="UP000271708">
    <property type="component" value="Plasmid unnamed"/>
</dbReference>
<reference evidence="1 2" key="1">
    <citation type="submission" date="2019-11" db="EMBL/GenBank/DDBJ databases">
        <title>Complete Genome Sequence of Janibacter melonis M714.</title>
        <authorList>
            <person name="Zhao Q."/>
        </authorList>
    </citation>
    <scope>NUCLEOTIDE SEQUENCE [LARGE SCALE GENOMIC DNA]</scope>
    <source>
        <strain evidence="1 2">M714</strain>
        <plasmid evidence="1 2">unnamed</plasmid>
    </source>
</reference>
<geneLocation type="plasmid" evidence="1">
    <name>unnamed</name>
</geneLocation>
<accession>A0A650GER3</accession>
<evidence type="ECO:0000313" key="2">
    <source>
        <dbReference type="Proteomes" id="UP000271708"/>
    </source>
</evidence>
<keyword evidence="1" id="KW-0614">Plasmid</keyword>
<protein>
    <submittedName>
        <fullName evidence="1">Uncharacterized protein</fullName>
    </submittedName>
</protein>
<sequence length="98" mass="11051">MSAIIRVTRSNEWWANRLRKFSILINGREVGKVSRGETVEFEIPPGQFDIQAKIDWTGSDLIKGDADDGEVRSFTVSNGDTLGGLFRTDRYLSLEESK</sequence>
<dbReference type="KEGG" id="jme:EEW87_17485"/>
<dbReference type="GeneID" id="59163523"/>
<name>A0A650GER3_9MICO</name>
<proteinExistence type="predicted"/>
<evidence type="ECO:0000313" key="1">
    <source>
        <dbReference type="EMBL" id="QGX08797.1"/>
    </source>
</evidence>
<gene>
    <name evidence="1" type="ORF">EEW87_17485</name>
</gene>
<dbReference type="RefSeq" id="WP_148041634.1">
    <property type="nucleotide sequence ID" value="NZ_CP046475.1"/>
</dbReference>
<organism evidence="1 2">
    <name type="scientific">Janibacter melonis</name>
    <dbReference type="NCBI Taxonomy" id="262209"/>
    <lineage>
        <taxon>Bacteria</taxon>
        <taxon>Bacillati</taxon>
        <taxon>Actinomycetota</taxon>
        <taxon>Actinomycetes</taxon>
        <taxon>Micrococcales</taxon>
        <taxon>Intrasporangiaceae</taxon>
        <taxon>Janibacter</taxon>
    </lineage>
</organism>
<dbReference type="AlphaFoldDB" id="A0A650GER3"/>